<accession>A0A417YZZ1</accession>
<evidence type="ECO:0000313" key="1">
    <source>
        <dbReference type="EMBL" id="RHW43470.1"/>
    </source>
</evidence>
<dbReference type="AlphaFoldDB" id="A0A417YZZ1"/>
<reference evidence="1 2" key="1">
    <citation type="journal article" date="2017" name="Int. J. Syst. Evol. Microbiol.">
        <title>Bacillus notoginsengisoli sp. nov., a novel bacterium isolated from the rhizosphere of Panax notoginseng.</title>
        <authorList>
            <person name="Zhang M.Y."/>
            <person name="Cheng J."/>
            <person name="Cai Y."/>
            <person name="Zhang T.Y."/>
            <person name="Wu Y.Y."/>
            <person name="Manikprabhu D."/>
            <person name="Li W.J."/>
            <person name="Zhang Y.X."/>
        </authorList>
    </citation>
    <scope>NUCLEOTIDE SEQUENCE [LARGE SCALE GENOMIC DNA]</scope>
    <source>
        <strain evidence="1 2">JCM 30743</strain>
    </source>
</reference>
<dbReference type="InterPro" id="IPR036173">
    <property type="entry name" value="G39-like_N_sf"/>
</dbReference>
<evidence type="ECO:0000313" key="2">
    <source>
        <dbReference type="Proteomes" id="UP000284416"/>
    </source>
</evidence>
<dbReference type="Gene3D" id="1.10.8.200">
    <property type="entry name" value="Replisome organizer (g39p helicase loader/inhibitor protein)"/>
    <property type="match status" value="1"/>
</dbReference>
<keyword evidence="2" id="KW-1185">Reference proteome</keyword>
<dbReference type="EMBL" id="QWEG01000001">
    <property type="protein sequence ID" value="RHW43470.1"/>
    <property type="molecule type" value="Genomic_DNA"/>
</dbReference>
<proteinExistence type="predicted"/>
<name>A0A417YZZ1_9BACI</name>
<protein>
    <recommendedName>
        <fullName evidence="3">Replicative helicase inhibitor G39P N-terminal domain-containing protein</fullName>
    </recommendedName>
</protein>
<dbReference type="RefSeq" id="WP_118919078.1">
    <property type="nucleotide sequence ID" value="NZ_QWEG01000001.1"/>
</dbReference>
<organism evidence="1 2">
    <name type="scientific">Neobacillus notoginsengisoli</name>
    <dbReference type="NCBI Taxonomy" id="1578198"/>
    <lineage>
        <taxon>Bacteria</taxon>
        <taxon>Bacillati</taxon>
        <taxon>Bacillota</taxon>
        <taxon>Bacilli</taxon>
        <taxon>Bacillales</taxon>
        <taxon>Bacillaceae</taxon>
        <taxon>Neobacillus</taxon>
    </lineage>
</organism>
<comment type="caution">
    <text evidence="1">The sequence shown here is derived from an EMBL/GenBank/DDBJ whole genome shotgun (WGS) entry which is preliminary data.</text>
</comment>
<evidence type="ECO:0008006" key="3">
    <source>
        <dbReference type="Google" id="ProtNLM"/>
    </source>
</evidence>
<dbReference type="SUPFAM" id="SSF89064">
    <property type="entry name" value="Replisome organizer (g39p helicase loader/inhibitor protein)"/>
    <property type="match status" value="1"/>
</dbReference>
<sequence length="113" mass="13155">MMTKREIYTILKMTASYYDQFVIDQEKVDNWHKVLKESTFEQCEQRLMYYAAASPYPPKLCDFANKPAGAGRAIPNCQETLEVLWQTDKQASNEVAKFHMEKIRKILGIERGS</sequence>
<gene>
    <name evidence="1" type="ORF">D1B31_02075</name>
</gene>
<dbReference type="OrthoDB" id="2925747at2"/>
<dbReference type="Proteomes" id="UP000284416">
    <property type="component" value="Unassembled WGS sequence"/>
</dbReference>